<gene>
    <name evidence="2" type="ORF">ACHAWU_006227</name>
</gene>
<dbReference type="Pfam" id="PF10184">
    <property type="entry name" value="DUF2358"/>
    <property type="match status" value="1"/>
</dbReference>
<name>A0ABD3ML93_9STRA</name>
<feature type="region of interest" description="Disordered" evidence="1">
    <location>
        <begin position="92"/>
        <end position="134"/>
    </location>
</feature>
<reference evidence="2 3" key="1">
    <citation type="submission" date="2024-10" db="EMBL/GenBank/DDBJ databases">
        <title>Updated reference genomes for cyclostephanoid diatoms.</title>
        <authorList>
            <person name="Roberts W.R."/>
            <person name="Alverson A.J."/>
        </authorList>
    </citation>
    <scope>NUCLEOTIDE SEQUENCE [LARGE SCALE GENOMIC DNA]</scope>
    <source>
        <strain evidence="2 3">AJA232-27</strain>
    </source>
</reference>
<dbReference type="AlphaFoldDB" id="A0ABD3ML93"/>
<accession>A0ABD3ML93</accession>
<feature type="compositionally biased region" description="Polar residues" evidence="1">
    <location>
        <begin position="118"/>
        <end position="134"/>
    </location>
</feature>
<keyword evidence="3" id="KW-1185">Reference proteome</keyword>
<protein>
    <submittedName>
        <fullName evidence="2">Uncharacterized protein</fullName>
    </submittedName>
</protein>
<dbReference type="EMBL" id="JALLBG020000101">
    <property type="protein sequence ID" value="KAL3764810.1"/>
    <property type="molecule type" value="Genomic_DNA"/>
</dbReference>
<proteinExistence type="predicted"/>
<evidence type="ECO:0000256" key="1">
    <source>
        <dbReference type="SAM" id="MobiDB-lite"/>
    </source>
</evidence>
<dbReference type="InterPro" id="IPR018790">
    <property type="entry name" value="DUF2358"/>
</dbReference>
<evidence type="ECO:0000313" key="3">
    <source>
        <dbReference type="Proteomes" id="UP001530293"/>
    </source>
</evidence>
<dbReference type="PANTHER" id="PTHR31094:SF2">
    <property type="entry name" value="RIKEN CDNA 2310061I04 GENE"/>
    <property type="match status" value="1"/>
</dbReference>
<comment type="caution">
    <text evidence="2">The sequence shown here is derived from an EMBL/GenBank/DDBJ whole genome shotgun (WGS) entry which is preliminary data.</text>
</comment>
<dbReference type="PANTHER" id="PTHR31094">
    <property type="entry name" value="RIKEN CDNA 2310061I04 GENE"/>
    <property type="match status" value="1"/>
</dbReference>
<dbReference type="Proteomes" id="UP001530293">
    <property type="component" value="Unassembled WGS sequence"/>
</dbReference>
<evidence type="ECO:0000313" key="2">
    <source>
        <dbReference type="EMBL" id="KAL3764810.1"/>
    </source>
</evidence>
<sequence>MQLRATAAATTAAAAAASIALLSSSTSSLSSTSTLAGSAYVANSNLLPAFFCTRVRRRVLARSLLLEASPLPTSPSDQSSLPLEFAATGIRQRTRPNGISTANNNNNNHDDEDEHDTATSNSKSNNDILAGRTANTGSPLSQIVDSQKEFEINLGRAIDTLRSDYPTLLTKNPSWHIYHAQLEVIDPSGVSLMGLENYKMAFSFIHGVVKWFYCEEKSALTSIRVGYDWARKCIRVSWNVELVPKMIYGGIRHTLHVDGISEYYLDRDSGLITEHKVTHLLINDQAVRPVNGIFRALAEISPVDHDPEGVPVLSSSMPSSVSSSSAASSKTTSWEDLSVAKFQMWHPLNPRPMTTSLFSNPNEQVMHLPSSSDSSSTNMEHVPYDRDALQRKNASRIKFGMPPLTPEEFIKIEEEVRAMDIINKKKAAYLAEKLAQQTAEKKKKEDSFLSNIFGGVFKNGCESNFDCERPQVCCDVGIKKICCSNGLGIVDGIPVENYERGTLRVPLPNDNYGDEEDW</sequence>
<organism evidence="2 3">
    <name type="scientific">Discostella pseudostelligera</name>
    <dbReference type="NCBI Taxonomy" id="259834"/>
    <lineage>
        <taxon>Eukaryota</taxon>
        <taxon>Sar</taxon>
        <taxon>Stramenopiles</taxon>
        <taxon>Ochrophyta</taxon>
        <taxon>Bacillariophyta</taxon>
        <taxon>Coscinodiscophyceae</taxon>
        <taxon>Thalassiosirophycidae</taxon>
        <taxon>Stephanodiscales</taxon>
        <taxon>Stephanodiscaceae</taxon>
        <taxon>Discostella</taxon>
    </lineage>
</organism>